<dbReference type="AlphaFoldDB" id="A0A5D4GRQ1"/>
<evidence type="ECO:0000313" key="2">
    <source>
        <dbReference type="EMBL" id="TYR29955.1"/>
    </source>
</evidence>
<dbReference type="InterPro" id="IPR046606">
    <property type="entry name" value="DUF6665"/>
</dbReference>
<accession>A0A5D4GRQ1</accession>
<reference evidence="2 3" key="1">
    <citation type="submission" date="2019-08" db="EMBL/GenBank/DDBJ databases">
        <authorList>
            <person name="Seo Y.L."/>
        </authorList>
    </citation>
    <scope>NUCLEOTIDE SEQUENCE [LARGE SCALE GENOMIC DNA]</scope>
    <source>
        <strain evidence="2 3">MaA-C15</strain>
    </source>
</reference>
<organism evidence="2 3">
    <name type="scientific">Neoaquamicrobium microcysteis</name>
    <dbReference type="NCBI Taxonomy" id="2682781"/>
    <lineage>
        <taxon>Bacteria</taxon>
        <taxon>Pseudomonadati</taxon>
        <taxon>Pseudomonadota</taxon>
        <taxon>Alphaproteobacteria</taxon>
        <taxon>Hyphomicrobiales</taxon>
        <taxon>Phyllobacteriaceae</taxon>
        <taxon>Neoaquamicrobium</taxon>
    </lineage>
</organism>
<reference evidence="2 3" key="2">
    <citation type="submission" date="2019-09" db="EMBL/GenBank/DDBJ databases">
        <title>Mesorhizobium sp. MaA-C15 isolated from Microcystis aeruginosa.</title>
        <authorList>
            <person name="Jeong S.E."/>
            <person name="Jin H.M."/>
            <person name="Jeon C.O."/>
        </authorList>
    </citation>
    <scope>NUCLEOTIDE SEQUENCE [LARGE SCALE GENOMIC DNA]</scope>
    <source>
        <strain evidence="2 3">MaA-C15</strain>
    </source>
</reference>
<evidence type="ECO:0000313" key="3">
    <source>
        <dbReference type="Proteomes" id="UP000323258"/>
    </source>
</evidence>
<dbReference type="OrthoDB" id="9814981at2"/>
<dbReference type="Proteomes" id="UP000323258">
    <property type="component" value="Unassembled WGS sequence"/>
</dbReference>
<protein>
    <submittedName>
        <fullName evidence="2">Uncharacterized protein</fullName>
    </submittedName>
</protein>
<proteinExistence type="predicted"/>
<sequence length="108" mass="11676">MSLRPPSRYSGDALAGRSSSGGLNPLDHEIAGEKAASLGRAGARVERALRRLGEAGKESPQRPALLRDAADAVYVYFIQRELCGMRRHNDAIRDYAIPAEVLARLGSM</sequence>
<dbReference type="Pfam" id="PF20370">
    <property type="entry name" value="DUF6665"/>
    <property type="match status" value="1"/>
</dbReference>
<keyword evidence="3" id="KW-1185">Reference proteome</keyword>
<evidence type="ECO:0000256" key="1">
    <source>
        <dbReference type="SAM" id="MobiDB-lite"/>
    </source>
</evidence>
<dbReference type="RefSeq" id="WP_148916314.1">
    <property type="nucleotide sequence ID" value="NZ_VSZS01000067.1"/>
</dbReference>
<dbReference type="EMBL" id="VSZS01000067">
    <property type="protein sequence ID" value="TYR29955.1"/>
    <property type="molecule type" value="Genomic_DNA"/>
</dbReference>
<feature type="region of interest" description="Disordered" evidence="1">
    <location>
        <begin position="1"/>
        <end position="27"/>
    </location>
</feature>
<gene>
    <name evidence="2" type="ORF">FY036_18820</name>
</gene>
<comment type="caution">
    <text evidence="2">The sequence shown here is derived from an EMBL/GenBank/DDBJ whole genome shotgun (WGS) entry which is preliminary data.</text>
</comment>
<name>A0A5D4GRQ1_9HYPH</name>